<organism evidence="2 3">
    <name type="scientific">Trichoderma harzianum</name>
    <name type="common">Hypocrea lixii</name>
    <dbReference type="NCBI Taxonomy" id="5544"/>
    <lineage>
        <taxon>Eukaryota</taxon>
        <taxon>Fungi</taxon>
        <taxon>Dikarya</taxon>
        <taxon>Ascomycota</taxon>
        <taxon>Pezizomycotina</taxon>
        <taxon>Sordariomycetes</taxon>
        <taxon>Hypocreomycetidae</taxon>
        <taxon>Hypocreales</taxon>
        <taxon>Hypocreaceae</taxon>
        <taxon>Trichoderma</taxon>
    </lineage>
</organism>
<protein>
    <submittedName>
        <fullName evidence="2">Uncharacterized protein</fullName>
    </submittedName>
</protein>
<comment type="caution">
    <text evidence="2">The sequence shown here is derived from an EMBL/GenBank/DDBJ whole genome shotgun (WGS) entry which is preliminary data.</text>
</comment>
<dbReference type="OrthoDB" id="4900119at2759"/>
<accession>A0A2K0UR40</accession>
<feature type="compositionally biased region" description="Polar residues" evidence="1">
    <location>
        <begin position="156"/>
        <end position="184"/>
    </location>
</feature>
<feature type="region of interest" description="Disordered" evidence="1">
    <location>
        <begin position="153"/>
        <end position="203"/>
    </location>
</feature>
<dbReference type="EMBL" id="MTYI01000004">
    <property type="protein sequence ID" value="PNP60246.1"/>
    <property type="molecule type" value="Genomic_DNA"/>
</dbReference>
<evidence type="ECO:0000256" key="1">
    <source>
        <dbReference type="SAM" id="MobiDB-lite"/>
    </source>
</evidence>
<sequence>MLRLTEDNMIYSDGVACVQAYWAYSMDLSQSERDDMRSLILGCKYRHTVASREAFSAHRLCRDPFGTTRPGLILLRVLYKAVPVDFENSIVARFGRLPVRNRSDEYSALFPNTVGPPVFEMDMSRVRLYHLRYPLLKVTPSTCRKRQEVVVPAPQETLSPTTSPTMSATDIGSEASTLAPSTPTRNEDLGHKTPDLNTALNNN</sequence>
<reference evidence="2 3" key="1">
    <citation type="submission" date="2017-02" db="EMBL/GenBank/DDBJ databases">
        <title>Genomes of Trichoderma spp. with biocontrol activity.</title>
        <authorList>
            <person name="Gardiner D."/>
            <person name="Kazan K."/>
            <person name="Vos C."/>
            <person name="Harvey P."/>
        </authorList>
    </citation>
    <scope>NUCLEOTIDE SEQUENCE [LARGE SCALE GENOMIC DNA]</scope>
    <source>
        <strain evidence="2 3">Tr1</strain>
    </source>
</reference>
<dbReference type="AlphaFoldDB" id="A0A2K0UR40"/>
<evidence type="ECO:0000313" key="2">
    <source>
        <dbReference type="EMBL" id="PNP60246.1"/>
    </source>
</evidence>
<proteinExistence type="predicted"/>
<name>A0A2K0UR40_TRIHA</name>
<feature type="compositionally biased region" description="Basic and acidic residues" evidence="1">
    <location>
        <begin position="185"/>
        <end position="194"/>
    </location>
</feature>
<evidence type="ECO:0000313" key="3">
    <source>
        <dbReference type="Proteomes" id="UP000236290"/>
    </source>
</evidence>
<gene>
    <name evidence="2" type="ORF">THARTR1_00270</name>
</gene>
<dbReference type="Proteomes" id="UP000236290">
    <property type="component" value="Unassembled WGS sequence"/>
</dbReference>